<dbReference type="Proteomes" id="UP000606786">
    <property type="component" value="Unassembled WGS sequence"/>
</dbReference>
<comment type="similarity">
    <text evidence="5">Belongs to the cytochrome P450 family.</text>
</comment>
<dbReference type="SUPFAM" id="SSF48264">
    <property type="entry name" value="Cytochrome P450"/>
    <property type="match status" value="2"/>
</dbReference>
<evidence type="ECO:0000256" key="5">
    <source>
        <dbReference type="ARBA" id="ARBA00010617"/>
    </source>
</evidence>
<comment type="subcellular location">
    <subcellularLocation>
        <location evidence="4">Endoplasmic reticulum membrane</location>
        <topology evidence="4">Peripheral membrane protein</topology>
    </subcellularLocation>
    <subcellularLocation>
        <location evidence="3">Microsome membrane</location>
        <topology evidence="3">Peripheral membrane protein</topology>
    </subcellularLocation>
</comment>
<evidence type="ECO:0000256" key="10">
    <source>
        <dbReference type="ARBA" id="ARBA00023002"/>
    </source>
</evidence>
<dbReference type="PANTHER" id="PTHR24292">
    <property type="entry name" value="CYTOCHROME P450"/>
    <property type="match status" value="1"/>
</dbReference>
<dbReference type="FunFam" id="1.10.630.10:FF:000182">
    <property type="entry name" value="Cytochrome P450 3A4"/>
    <property type="match status" value="1"/>
</dbReference>
<dbReference type="InterPro" id="IPR050476">
    <property type="entry name" value="Insect_CytP450_Detox"/>
</dbReference>
<proteinExistence type="inferred from homology"/>
<evidence type="ECO:0000256" key="9">
    <source>
        <dbReference type="ARBA" id="ARBA00022848"/>
    </source>
</evidence>
<dbReference type="Pfam" id="PF00067">
    <property type="entry name" value="p450"/>
    <property type="match status" value="2"/>
</dbReference>
<evidence type="ECO:0000256" key="6">
    <source>
        <dbReference type="ARBA" id="ARBA00022617"/>
    </source>
</evidence>
<protein>
    <submittedName>
        <fullName evidence="14">(Mediterranean fruit fly) hypothetical protein</fullName>
    </submittedName>
</protein>
<accession>A0A811VAF1</accession>
<gene>
    <name evidence="14" type="ORF">CCAP1982_LOCUS20052</name>
</gene>
<comment type="caution">
    <text evidence="14">The sequence shown here is derived from an EMBL/GenBank/DDBJ whole genome shotgun (WGS) entry which is preliminary data.</text>
</comment>
<keyword evidence="13" id="KW-0472">Membrane</keyword>
<dbReference type="GO" id="GO:0004497">
    <property type="term" value="F:monooxygenase activity"/>
    <property type="evidence" value="ECO:0007669"/>
    <property type="project" value="UniProtKB-KW"/>
</dbReference>
<dbReference type="AlphaFoldDB" id="A0A811VAF1"/>
<dbReference type="InterPro" id="IPR002403">
    <property type="entry name" value="Cyt_P450_E_grp-IV"/>
</dbReference>
<evidence type="ECO:0000256" key="7">
    <source>
        <dbReference type="ARBA" id="ARBA00022723"/>
    </source>
</evidence>
<evidence type="ECO:0000256" key="8">
    <source>
        <dbReference type="ARBA" id="ARBA00022824"/>
    </source>
</evidence>
<keyword evidence="12" id="KW-0503">Monooxygenase</keyword>
<keyword evidence="10" id="KW-0560">Oxidoreductase</keyword>
<reference evidence="14" key="1">
    <citation type="submission" date="2020-11" db="EMBL/GenBank/DDBJ databases">
        <authorList>
            <person name="Whitehead M."/>
        </authorList>
    </citation>
    <scope>NUCLEOTIDE SEQUENCE</scope>
    <source>
        <strain evidence="14">EGII</strain>
    </source>
</reference>
<evidence type="ECO:0000256" key="4">
    <source>
        <dbReference type="ARBA" id="ARBA00004406"/>
    </source>
</evidence>
<keyword evidence="15" id="KW-1185">Reference proteome</keyword>
<dbReference type="EMBL" id="CAJHJT010000056">
    <property type="protein sequence ID" value="CAD7011941.1"/>
    <property type="molecule type" value="Genomic_DNA"/>
</dbReference>
<organism evidence="14 15">
    <name type="scientific">Ceratitis capitata</name>
    <name type="common">Mediterranean fruit fly</name>
    <name type="synonym">Tephritis capitata</name>
    <dbReference type="NCBI Taxonomy" id="7213"/>
    <lineage>
        <taxon>Eukaryota</taxon>
        <taxon>Metazoa</taxon>
        <taxon>Ecdysozoa</taxon>
        <taxon>Arthropoda</taxon>
        <taxon>Hexapoda</taxon>
        <taxon>Insecta</taxon>
        <taxon>Pterygota</taxon>
        <taxon>Neoptera</taxon>
        <taxon>Endopterygota</taxon>
        <taxon>Diptera</taxon>
        <taxon>Brachycera</taxon>
        <taxon>Muscomorpha</taxon>
        <taxon>Tephritoidea</taxon>
        <taxon>Tephritidae</taxon>
        <taxon>Ceratitis</taxon>
        <taxon>Ceratitis</taxon>
    </lineage>
</organism>
<dbReference type="GO" id="GO:0005506">
    <property type="term" value="F:iron ion binding"/>
    <property type="evidence" value="ECO:0007669"/>
    <property type="project" value="InterPro"/>
</dbReference>
<evidence type="ECO:0000256" key="2">
    <source>
        <dbReference type="ARBA" id="ARBA00003690"/>
    </source>
</evidence>
<dbReference type="OrthoDB" id="2789670at2759"/>
<evidence type="ECO:0000256" key="3">
    <source>
        <dbReference type="ARBA" id="ARBA00004174"/>
    </source>
</evidence>
<name>A0A811VAF1_CERCA</name>
<dbReference type="PROSITE" id="PS00086">
    <property type="entry name" value="CYTOCHROME_P450"/>
    <property type="match status" value="2"/>
</dbReference>
<dbReference type="CDD" id="cd11056">
    <property type="entry name" value="CYP6-like"/>
    <property type="match status" value="2"/>
</dbReference>
<dbReference type="GO" id="GO:0005789">
    <property type="term" value="C:endoplasmic reticulum membrane"/>
    <property type="evidence" value="ECO:0007669"/>
    <property type="project" value="UniProtKB-SubCell"/>
</dbReference>
<dbReference type="PRINTS" id="PR00385">
    <property type="entry name" value="P450"/>
</dbReference>
<dbReference type="Gene3D" id="1.10.630.10">
    <property type="entry name" value="Cytochrome P450"/>
    <property type="match status" value="2"/>
</dbReference>
<evidence type="ECO:0000256" key="1">
    <source>
        <dbReference type="ARBA" id="ARBA00001971"/>
    </source>
</evidence>
<dbReference type="PRINTS" id="PR00465">
    <property type="entry name" value="EP450IV"/>
</dbReference>
<dbReference type="InterPro" id="IPR017972">
    <property type="entry name" value="Cyt_P450_CS"/>
</dbReference>
<dbReference type="GO" id="GO:0046680">
    <property type="term" value="P:response to DDT"/>
    <property type="evidence" value="ECO:0007669"/>
    <property type="project" value="TreeGrafter"/>
</dbReference>
<keyword evidence="11" id="KW-0408">Iron</keyword>
<comment type="function">
    <text evidence="2">May be involved in the metabolism of insect hormones and in the breakdown of synthetic insecticides.</text>
</comment>
<dbReference type="InterPro" id="IPR036396">
    <property type="entry name" value="Cyt_P450_sf"/>
</dbReference>
<evidence type="ECO:0000256" key="13">
    <source>
        <dbReference type="ARBA" id="ARBA00023136"/>
    </source>
</evidence>
<dbReference type="PANTHER" id="PTHR24292:SF45">
    <property type="entry name" value="CYTOCHROME P450 6G1-RELATED"/>
    <property type="match status" value="1"/>
</dbReference>
<sequence length="725" mass="83490">MSSRWFKLKLKNVCQATHNSDVHESTIASLLLKLDAKTNSTVIEVKEPNALYTTDVIAITAYGLQANSLTDPNGIFRRNGKKIFTFNWLRSLEAKAFFFLPIVVKLFGFKVFSTDTTIFLRDTINRTMEERMRTGTTRNDLIDILIKFRREAEEEVKEGKKPFILERDALAAQAAIFFSAGFETSSTTMSFTMYEMARNPDLQQRLREEVREAFLSNDGKLTYEMIMGLKYMDNVVKEVLRHYPPLPFLDRVCTPKAGEEGYSLKAFNMDFNVPGNMPIYIPQQAIQMDPQHFKDPESFNPDRFLPENKHENNMNAYMPFGIGPHNCIGERFAMLQTKLGLLYFYQNHYVTVCDKTAEKIQLDPRAIIIQPVGVDAKTNSTVIEVKEPNALYTTDVIAITAYGLQANSLTDPNDIFRRNGKKIFTFNWLRSLEAKAFFFLPIVVKLFGFKVFSTDTTIFLRDTINRTMEERMRTGTTRNDLIDILIKFRREAEEEVKEGKKPFILERDALAAQAAIFFSAGFETSSTTMSFTMYEMARNPDLQQRLREEVREAFLSNDGKLTYEMIMGLKYMDNVVKEVLRHYPPLPFLDRVCTPKAGEEGYSLKAFNMDFNVPGNMPIYIPQQAIQMDPQHFKDPESFNPDRFLPENKHENNMNAYMPFGIGPHNCIGERFAMLQTKLGLLYFYQNHYVTVCDKTAEKIQLDPRAIIIQPVGGIHMNVVRDPLF</sequence>
<dbReference type="GO" id="GO:0020037">
    <property type="term" value="F:heme binding"/>
    <property type="evidence" value="ECO:0007669"/>
    <property type="project" value="InterPro"/>
</dbReference>
<evidence type="ECO:0000256" key="12">
    <source>
        <dbReference type="ARBA" id="ARBA00023033"/>
    </source>
</evidence>
<keyword evidence="6" id="KW-0349">Heme</keyword>
<keyword evidence="8" id="KW-0256">Endoplasmic reticulum</keyword>
<dbReference type="GO" id="GO:0046701">
    <property type="term" value="P:insecticide catabolic process"/>
    <property type="evidence" value="ECO:0007669"/>
    <property type="project" value="TreeGrafter"/>
</dbReference>
<dbReference type="GO" id="GO:0016705">
    <property type="term" value="F:oxidoreductase activity, acting on paired donors, with incorporation or reduction of molecular oxygen"/>
    <property type="evidence" value="ECO:0007669"/>
    <property type="project" value="InterPro"/>
</dbReference>
<comment type="cofactor">
    <cofactor evidence="1">
        <name>heme</name>
        <dbReference type="ChEBI" id="CHEBI:30413"/>
    </cofactor>
</comment>
<evidence type="ECO:0000313" key="15">
    <source>
        <dbReference type="Proteomes" id="UP000606786"/>
    </source>
</evidence>
<evidence type="ECO:0000256" key="11">
    <source>
        <dbReference type="ARBA" id="ARBA00023004"/>
    </source>
</evidence>
<evidence type="ECO:0000313" key="14">
    <source>
        <dbReference type="EMBL" id="CAD7011941.1"/>
    </source>
</evidence>
<keyword evidence="7" id="KW-0479">Metal-binding</keyword>
<keyword evidence="9" id="KW-0492">Microsome</keyword>
<dbReference type="InterPro" id="IPR001128">
    <property type="entry name" value="Cyt_P450"/>
</dbReference>